<keyword evidence="5 7" id="KW-1133">Transmembrane helix</keyword>
<evidence type="ECO:0000256" key="2">
    <source>
        <dbReference type="ARBA" id="ARBA00006279"/>
    </source>
</evidence>
<sequence length="550" mass="61589">MSSELGGKRTSWEEKMKWWKVYALHFLFMWNSRTFEYVSIFLVARAFPQSLTATSIKGITSTVSGLLFSSAVGNWIDRSPSRLRTLLTTICFNHAAVVVSYICWLSMPVPGEGTTHSESSFSNFQKGVVFGIILLLDVIHDLGAIGNRLSLERDWVPILVGHITPDINYGLTEVNAVMTRIDLVCKLVAPSLLPVIISAWNSRTRWILVLAVLTAVFWVLEVWCARIIAKENLELDVPKMPSHDSATEEDLAMEDRYNHLRPGLQSLPQKMYFILYQDPAVRLRHYFSIPMWPASIASALLQLTVLAYSATLITYLLEIGFSLYSITIARASGAIMALSSTVITPALVGHMRKRLSRNRFSGGQREDKDNDEIEGKAVRTVGLWGISCQFTCLIPIVLLLWNLSPKSSEQTTTSPTIREATTYDTSKTASLPPIIPITLFAFLSLSRVGHFMVHLMVQELGQVEIPASQRSTFAGTEQSFNSLFALCHWAATVGWNRPDQFRYLALGSVLVCGLGVGVFAWWERKPIRREVARYESIAMGNVTPEDDEED</sequence>
<dbReference type="RefSeq" id="XP_024729697.1">
    <property type="nucleotide sequence ID" value="XM_024875889.1"/>
</dbReference>
<keyword evidence="3 7" id="KW-0813">Transport</keyword>
<evidence type="ECO:0000256" key="1">
    <source>
        <dbReference type="ARBA" id="ARBA00004141"/>
    </source>
</evidence>
<dbReference type="AlphaFoldDB" id="A0A2J6SPY8"/>
<dbReference type="OrthoDB" id="648861at2759"/>
<evidence type="ECO:0000256" key="7">
    <source>
        <dbReference type="RuleBase" id="RU365065"/>
    </source>
</evidence>
<name>A0A2J6SPY8_9HELO</name>
<dbReference type="EMBL" id="KZ613895">
    <property type="protein sequence ID" value="PMD52793.1"/>
    <property type="molecule type" value="Genomic_DNA"/>
</dbReference>
<keyword evidence="9" id="KW-1185">Reference proteome</keyword>
<feature type="transmembrane region" description="Helical" evidence="7">
    <location>
        <begin position="323"/>
        <end position="349"/>
    </location>
</feature>
<evidence type="ECO:0000256" key="4">
    <source>
        <dbReference type="ARBA" id="ARBA00022692"/>
    </source>
</evidence>
<accession>A0A2J6SPY8</accession>
<dbReference type="GeneID" id="36583968"/>
<comment type="caution">
    <text evidence="7">Lacks conserved residue(s) required for the propagation of feature annotation.</text>
</comment>
<comment type="subcellular location">
    <subcellularLocation>
        <location evidence="1 7">Membrane</location>
        <topology evidence="1 7">Multi-pass membrane protein</topology>
    </subcellularLocation>
</comment>
<dbReference type="GO" id="GO:0005381">
    <property type="term" value="F:iron ion transmembrane transporter activity"/>
    <property type="evidence" value="ECO:0007669"/>
    <property type="project" value="UniProtKB-UniRule"/>
</dbReference>
<feature type="transmembrane region" description="Helical" evidence="7">
    <location>
        <begin position="381"/>
        <end position="401"/>
    </location>
</feature>
<evidence type="ECO:0000313" key="8">
    <source>
        <dbReference type="EMBL" id="PMD52793.1"/>
    </source>
</evidence>
<dbReference type="STRING" id="1095630.A0A2J6SPY8"/>
<protein>
    <recommendedName>
        <fullName evidence="7">Solute carrier family 40 member</fullName>
    </recommendedName>
</protein>
<feature type="transmembrane region" description="Helical" evidence="7">
    <location>
        <begin position="501"/>
        <end position="522"/>
    </location>
</feature>
<dbReference type="PANTHER" id="PTHR11660:SF57">
    <property type="entry name" value="SOLUTE CARRIER FAMILY 40 MEMBER"/>
    <property type="match status" value="1"/>
</dbReference>
<gene>
    <name evidence="8" type="ORF">K444DRAFT_542610</name>
</gene>
<dbReference type="PANTHER" id="PTHR11660">
    <property type="entry name" value="SOLUTE CARRIER FAMILY 40 MEMBER"/>
    <property type="match status" value="1"/>
</dbReference>
<keyword evidence="4 7" id="KW-0812">Transmembrane</keyword>
<keyword evidence="6 7" id="KW-0472">Membrane</keyword>
<evidence type="ECO:0000256" key="6">
    <source>
        <dbReference type="ARBA" id="ARBA00023136"/>
    </source>
</evidence>
<dbReference type="Pfam" id="PF06963">
    <property type="entry name" value="FPN1"/>
    <property type="match status" value="2"/>
</dbReference>
<feature type="transmembrane region" description="Helical" evidence="7">
    <location>
        <begin position="206"/>
        <end position="229"/>
    </location>
</feature>
<feature type="transmembrane region" description="Helical" evidence="7">
    <location>
        <begin position="292"/>
        <end position="317"/>
    </location>
</feature>
<reference evidence="8 9" key="1">
    <citation type="submission" date="2016-04" db="EMBL/GenBank/DDBJ databases">
        <title>A degradative enzymes factory behind the ericoid mycorrhizal symbiosis.</title>
        <authorList>
            <consortium name="DOE Joint Genome Institute"/>
            <person name="Martino E."/>
            <person name="Morin E."/>
            <person name="Grelet G."/>
            <person name="Kuo A."/>
            <person name="Kohler A."/>
            <person name="Daghino S."/>
            <person name="Barry K."/>
            <person name="Choi C."/>
            <person name="Cichocki N."/>
            <person name="Clum A."/>
            <person name="Copeland A."/>
            <person name="Hainaut M."/>
            <person name="Haridas S."/>
            <person name="Labutti K."/>
            <person name="Lindquist E."/>
            <person name="Lipzen A."/>
            <person name="Khouja H.-R."/>
            <person name="Murat C."/>
            <person name="Ohm R."/>
            <person name="Olson A."/>
            <person name="Spatafora J."/>
            <person name="Veneault-Fourrey C."/>
            <person name="Henrissat B."/>
            <person name="Grigoriev I."/>
            <person name="Martin F."/>
            <person name="Perotto S."/>
        </authorList>
    </citation>
    <scope>NUCLEOTIDE SEQUENCE [LARGE SCALE GENOMIC DNA]</scope>
    <source>
        <strain evidence="8 9">E</strain>
    </source>
</reference>
<feature type="transmembrane region" description="Helical" evidence="7">
    <location>
        <begin position="56"/>
        <end position="76"/>
    </location>
</feature>
<dbReference type="InParanoid" id="A0A2J6SPY8"/>
<evidence type="ECO:0000313" key="9">
    <source>
        <dbReference type="Proteomes" id="UP000235371"/>
    </source>
</evidence>
<dbReference type="SUPFAM" id="SSF103473">
    <property type="entry name" value="MFS general substrate transporter"/>
    <property type="match status" value="1"/>
</dbReference>
<proteinExistence type="inferred from homology"/>
<feature type="transmembrane region" description="Helical" evidence="7">
    <location>
        <begin position="83"/>
        <end position="107"/>
    </location>
</feature>
<comment type="similarity">
    <text evidence="2 7">Belongs to the ferroportin (FP) (TC 2.A.100) family. SLC40A subfamily.</text>
</comment>
<dbReference type="GO" id="GO:0016020">
    <property type="term" value="C:membrane"/>
    <property type="evidence" value="ECO:0007669"/>
    <property type="project" value="UniProtKB-SubCell"/>
</dbReference>
<comment type="function">
    <text evidence="7">May be involved in iron transport and iron homeostasis.</text>
</comment>
<dbReference type="InterPro" id="IPR009716">
    <property type="entry name" value="Ferroportin-1"/>
</dbReference>
<dbReference type="InterPro" id="IPR036259">
    <property type="entry name" value="MFS_trans_sf"/>
</dbReference>
<evidence type="ECO:0000256" key="5">
    <source>
        <dbReference type="ARBA" id="ARBA00022989"/>
    </source>
</evidence>
<dbReference type="Proteomes" id="UP000235371">
    <property type="component" value="Unassembled WGS sequence"/>
</dbReference>
<keyword evidence="7" id="KW-0406">Ion transport</keyword>
<evidence type="ECO:0000256" key="3">
    <source>
        <dbReference type="ARBA" id="ARBA00022448"/>
    </source>
</evidence>
<feature type="transmembrane region" description="Helical" evidence="7">
    <location>
        <begin position="21"/>
        <end position="44"/>
    </location>
</feature>
<organism evidence="8 9">
    <name type="scientific">Hyaloscypha bicolor E</name>
    <dbReference type="NCBI Taxonomy" id="1095630"/>
    <lineage>
        <taxon>Eukaryota</taxon>
        <taxon>Fungi</taxon>
        <taxon>Dikarya</taxon>
        <taxon>Ascomycota</taxon>
        <taxon>Pezizomycotina</taxon>
        <taxon>Leotiomycetes</taxon>
        <taxon>Helotiales</taxon>
        <taxon>Hyaloscyphaceae</taxon>
        <taxon>Hyaloscypha</taxon>
        <taxon>Hyaloscypha bicolor</taxon>
    </lineage>
</organism>